<dbReference type="OrthoDB" id="980661at2"/>
<sequence length="122" mass="14128">MNTDEVLDFIKNNNLMGIKAGSERTDFLEIWMVAVQNRIFARSWGLAKRSWYTAFLECAEGQIKCGDRIYNITAAIPKDLNELTEEINHAYLAKYNFGKNSKYALGITEERHIEKTMEFILL</sequence>
<protein>
    <submittedName>
        <fullName evidence="2">DUF2255 domain-containing protein</fullName>
    </submittedName>
    <submittedName>
        <fullName evidence="1">DUF2255 family protein</fullName>
    </submittedName>
</protein>
<dbReference type="EMBL" id="CP033924">
    <property type="protein sequence ID" value="AZA83510.1"/>
    <property type="molecule type" value="Genomic_DNA"/>
</dbReference>
<dbReference type="InterPro" id="IPR016888">
    <property type="entry name" value="UCP028498"/>
</dbReference>
<evidence type="ECO:0000313" key="1">
    <source>
        <dbReference type="EMBL" id="AZA83510.1"/>
    </source>
</evidence>
<keyword evidence="4" id="KW-1185">Reference proteome</keyword>
<dbReference type="Proteomes" id="UP000236262">
    <property type="component" value="Unassembled WGS sequence"/>
</dbReference>
<reference evidence="2 3" key="1">
    <citation type="submission" date="2018-01" db="EMBL/GenBank/DDBJ databases">
        <title>Draft genome sequences of Chryseobacterium lactis NCTC11390, Chryseobacterium oncorhynchi 701B-08, and Chryseobacterium viscerum 687B-08.</title>
        <authorList>
            <person name="Jeong J.-J."/>
            <person name="Lee Y.J."/>
            <person name="Park B."/>
            <person name="Choi I.-G."/>
            <person name="Kim K.D."/>
        </authorList>
    </citation>
    <scope>NUCLEOTIDE SEQUENCE [LARGE SCALE GENOMIC DNA]</scope>
    <source>
        <strain evidence="2 3">NCTC11390</strain>
    </source>
</reference>
<evidence type="ECO:0000313" key="4">
    <source>
        <dbReference type="Proteomes" id="UP000279972"/>
    </source>
</evidence>
<proteinExistence type="predicted"/>
<dbReference type="Proteomes" id="UP000279972">
    <property type="component" value="Chromosome"/>
</dbReference>
<dbReference type="AlphaFoldDB" id="A0A3G6RPE5"/>
<name>A0A3G6RPE5_CHRLC</name>
<gene>
    <name evidence="2" type="ORF">C1637_15365</name>
    <name evidence="1" type="ORF">EG342_17200</name>
</gene>
<dbReference type="KEGG" id="clac:EG342_17200"/>
<evidence type="ECO:0000313" key="2">
    <source>
        <dbReference type="EMBL" id="PNW13196.1"/>
    </source>
</evidence>
<organism evidence="2 3">
    <name type="scientific">Chryseobacterium lactis</name>
    <dbReference type="NCBI Taxonomy" id="1241981"/>
    <lineage>
        <taxon>Bacteria</taxon>
        <taxon>Pseudomonadati</taxon>
        <taxon>Bacteroidota</taxon>
        <taxon>Flavobacteriia</taxon>
        <taxon>Flavobacteriales</taxon>
        <taxon>Weeksellaceae</taxon>
        <taxon>Chryseobacterium group</taxon>
        <taxon>Chryseobacterium</taxon>
    </lineage>
</organism>
<dbReference type="Pfam" id="PF10012">
    <property type="entry name" value="DUF2255"/>
    <property type="match status" value="1"/>
</dbReference>
<accession>A0A3G6RPE5</accession>
<dbReference type="EMBL" id="PPEH01000005">
    <property type="protein sequence ID" value="PNW13196.1"/>
    <property type="molecule type" value="Genomic_DNA"/>
</dbReference>
<dbReference type="RefSeq" id="WP_103292598.1">
    <property type="nucleotide sequence ID" value="NZ_CP033924.1"/>
</dbReference>
<reference evidence="1 4" key="2">
    <citation type="submission" date="2018-11" db="EMBL/GenBank/DDBJ databases">
        <title>Proposal to divide the Flavobacteriaceae and reorganize its genera based on Amino Acid Identity values calculated from whole genome sequences.</title>
        <authorList>
            <person name="Nicholson A.C."/>
            <person name="Gulvik C.A."/>
            <person name="Whitney A.M."/>
            <person name="Humrighouse B.W."/>
            <person name="Bell M."/>
            <person name="Holmes B."/>
            <person name="Steigerwalt A.G."/>
            <person name="Villarma A."/>
            <person name="Sheth M."/>
            <person name="Batra D."/>
            <person name="Pryor J."/>
            <person name="Bernardet J.-F."/>
            <person name="Hugo C."/>
            <person name="Kampfer P."/>
            <person name="Newman J."/>
            <person name="McQuiston J.R."/>
        </authorList>
    </citation>
    <scope>NUCLEOTIDE SEQUENCE [LARGE SCALE GENOMIC DNA]</scope>
    <source>
        <strain evidence="1 4">KC_1864</strain>
    </source>
</reference>
<evidence type="ECO:0000313" key="3">
    <source>
        <dbReference type="Proteomes" id="UP000236262"/>
    </source>
</evidence>